<dbReference type="STRING" id="356660.SAMN05444336_1077"/>
<dbReference type="InterPro" id="IPR015202">
    <property type="entry name" value="GO-like_E_set"/>
</dbReference>
<dbReference type="Gene3D" id="2.130.10.80">
    <property type="entry name" value="Galactose oxidase/kelch, beta-propeller"/>
    <property type="match status" value="1"/>
</dbReference>
<dbReference type="PANTHER" id="PTHR32208">
    <property type="entry name" value="SECRETED PROTEIN-RELATED"/>
    <property type="match status" value="1"/>
</dbReference>
<dbReference type="SUPFAM" id="SSF81296">
    <property type="entry name" value="E set domains"/>
    <property type="match status" value="1"/>
</dbReference>
<dbReference type="EMBL" id="FNMZ01000007">
    <property type="protein sequence ID" value="SDX58100.1"/>
    <property type="molecule type" value="Genomic_DNA"/>
</dbReference>
<dbReference type="InterPro" id="IPR011043">
    <property type="entry name" value="Gal_Oxase/kelch_b-propeller"/>
</dbReference>
<name>A0A1H3CVM4_9RHOB</name>
<dbReference type="PANTHER" id="PTHR32208:SF21">
    <property type="entry name" value="LOW QUALITY PROTEIN: ALDEHYDE OXIDASE GLOX-LIKE"/>
    <property type="match status" value="1"/>
</dbReference>
<dbReference type="SUPFAM" id="SSF50965">
    <property type="entry name" value="Galactose oxidase, central domain"/>
    <property type="match status" value="1"/>
</dbReference>
<dbReference type="AlphaFoldDB" id="A0A1H3CVM4"/>
<evidence type="ECO:0000313" key="2">
    <source>
        <dbReference type="EMBL" id="SDX58100.1"/>
    </source>
</evidence>
<dbReference type="InterPro" id="IPR014756">
    <property type="entry name" value="Ig_E-set"/>
</dbReference>
<reference evidence="2 3" key="1">
    <citation type="submission" date="2016-10" db="EMBL/GenBank/DDBJ databases">
        <authorList>
            <person name="de Groot N.N."/>
        </authorList>
    </citation>
    <scope>NUCLEOTIDE SEQUENCE [LARGE SCALE GENOMIC DNA]</scope>
    <source>
        <strain evidence="2 3">DSM 17890</strain>
    </source>
</reference>
<proteinExistence type="predicted"/>
<dbReference type="InterPro" id="IPR013783">
    <property type="entry name" value="Ig-like_fold"/>
</dbReference>
<dbReference type="Gene3D" id="2.60.40.10">
    <property type="entry name" value="Immunoglobulins"/>
    <property type="match status" value="1"/>
</dbReference>
<accession>A0A1H3CVM4</accession>
<gene>
    <name evidence="2" type="ORF">SAMN05444336_1077</name>
</gene>
<evidence type="ECO:0000313" key="3">
    <source>
        <dbReference type="Proteomes" id="UP000199118"/>
    </source>
</evidence>
<dbReference type="InterPro" id="IPR037293">
    <property type="entry name" value="Gal_Oxidase_central_sf"/>
</dbReference>
<dbReference type="RefSeq" id="WP_092683746.1">
    <property type="nucleotide sequence ID" value="NZ_FNMZ01000007.1"/>
</dbReference>
<organism evidence="2 3">
    <name type="scientific">Albimonas donghaensis</name>
    <dbReference type="NCBI Taxonomy" id="356660"/>
    <lineage>
        <taxon>Bacteria</taxon>
        <taxon>Pseudomonadati</taxon>
        <taxon>Pseudomonadota</taxon>
        <taxon>Alphaproteobacteria</taxon>
        <taxon>Rhodobacterales</taxon>
        <taxon>Paracoccaceae</taxon>
        <taxon>Albimonas</taxon>
    </lineage>
</organism>
<sequence length="1260" mass="135070">MTIDSGTIDSGLPGEWLPLDDWPLISIHVILTAEQELLTFGTDELGMQGGEQHYAVWSFETGSGQLLEHTTATDIFCSIVTTLGSTGELLIVGGDARPLGRPNKGITDVTAFDPETHELYTHPAGEMHYARFYASALTLPTGDVYILGGADAHYLRAPHAEVYSAEEGATLFENSGLFEGEQANNRWWYPKLYMNEAGKLIGWYNYRPEVYDFAWEEDLPAKEIGLLPFISDNSSPAILFDVDKVLTIDLKGKLWVVDISGDSVSFEKIGALFEPIEGMRAWSNFAVLPNGSVLITGGNDRPNEDESFEKFTYDAVTFDPDTGELTRSDPEDLPRLYHSSSILLPDGSVYSLGGGAPGPYTNLNAQRFNPEYLFDDGGALIEDKIEILEAPTHISAGDVFTFSVDRPLDVSRVTFIKHGSATHSIDVETRFVDLDFFVREDGSIVAKLPDSTSLLTPGPYMLFALDANETPSVAVSMRLDMAEASEGDLFSHLILDDPALDALFDAPELIVDGRAAGVMPAEPADPADDPGAAEVSEDGTAITLTGNAWKSVGIRQHITADTRLRLDVKAPDVGEFFGLALENDGVIDRGNMLVLGGAQNVNRIADRFSYTAGGGVQSYDIALGDYFAGETFSRLVLIADDDDDASSDVTFSNIRFLDGEEMLLNGAPVELRSFDEEQDAGSAVISGDGTSVTITGNGWKRLALDAPIGEDDWLSFDFSSTDVGEIIGVAIDGDNEMTMESIISLGGSSANSSFVNTHRNYNPGRGTVHYDIHVGALSPTWEDDLVFVVDDDRDGSGNATFSNITLESRQLFDLQGQMTPVLSYAPRQDEGVAELAAGATRLTLSGNAWKSMALPGAIGPDTWLSFDVTSDDVGEMLAVGFDDDGVLNNLQKVFQLAGEPTIDVSTDFNTYVEGSGARHYAIRLGDYALGAPDRIVFAADDDADGSASATFSNIRLLEGPPVEVDGVVCGVFTHAGTGDQGAATPGDEGREVTLTGNAWKRIEVDATIGADTVLAFEMSSDDLGELTAVGFDTDTSLSTGKLFRLGGSDGSLVGLAGETLYTGDGDMQRIEIAVGEAYAGTFANLVLGADDDEDGSGAATFRDIEILNPDDTLTSHGGTQDSAGARAFATASGVRLDGNTWKSVRFDAFEVDADSVLRFEFRSDVEGEIMGVGLDNDDALSQWRFWQIAGTQDWGRGTHDDQYAIGEGWEYFEIALSEISGTFDRLVLAADDDAGTGVEAYFRNVAIEGVGAANDVIELI</sequence>
<dbReference type="Proteomes" id="UP000199118">
    <property type="component" value="Unassembled WGS sequence"/>
</dbReference>
<protein>
    <submittedName>
        <fullName evidence="2">Glyoxal oxidase N-terminus</fullName>
    </submittedName>
</protein>
<feature type="domain" description="Galactose oxidase-like Early set" evidence="1">
    <location>
        <begin position="387"/>
        <end position="477"/>
    </location>
</feature>
<dbReference type="CDD" id="cd02851">
    <property type="entry name" value="E_set_GO_C"/>
    <property type="match status" value="1"/>
</dbReference>
<evidence type="ECO:0000259" key="1">
    <source>
        <dbReference type="Pfam" id="PF09118"/>
    </source>
</evidence>
<dbReference type="Pfam" id="PF09118">
    <property type="entry name" value="GO-like_E_set"/>
    <property type="match status" value="1"/>
</dbReference>
<keyword evidence="3" id="KW-1185">Reference proteome</keyword>